<feature type="compositionally biased region" description="Basic and acidic residues" evidence="1">
    <location>
        <begin position="127"/>
        <end position="159"/>
    </location>
</feature>
<sequence>MKSISGLSQKEMASEIFGISEKNLSNKIRRGTVDINILIKWAGNKSVDLNWLLTGEGETYLKDKALNKDDTNAEKPLHSIIIERFKQKDLARDINYEMLKLEELKPEALIEVNDFIRFKVQSLTGQYERRKGERRQRDEDYNGENRRGGEDRRKASGED</sequence>
<dbReference type="Gene3D" id="1.10.260.40">
    <property type="entry name" value="lambda repressor-like DNA-binding domains"/>
    <property type="match status" value="1"/>
</dbReference>
<reference evidence="3 4" key="1">
    <citation type="submission" date="2019-11" db="EMBL/GenBank/DDBJ databases">
        <title>Comparative genomics of hydrocarbon-degrading Desulfosarcina strains.</title>
        <authorList>
            <person name="Watanabe M."/>
            <person name="Kojima H."/>
            <person name="Fukui M."/>
        </authorList>
    </citation>
    <scope>NUCLEOTIDE SEQUENCE [LARGE SCALE GENOMIC DNA]</scope>
    <source>
        <strain evidence="3 4">PP31</strain>
    </source>
</reference>
<organism evidence="3 4">
    <name type="scientific">Desulfosarcina widdelii</name>
    <dbReference type="NCBI Taxonomy" id="947919"/>
    <lineage>
        <taxon>Bacteria</taxon>
        <taxon>Pseudomonadati</taxon>
        <taxon>Thermodesulfobacteriota</taxon>
        <taxon>Desulfobacteria</taxon>
        <taxon>Desulfobacterales</taxon>
        <taxon>Desulfosarcinaceae</taxon>
        <taxon>Desulfosarcina</taxon>
    </lineage>
</organism>
<dbReference type="InterPro" id="IPR010982">
    <property type="entry name" value="Lambda_DNA-bd_dom_sf"/>
</dbReference>
<dbReference type="KEGG" id="dwd:DSCW_21090"/>
<keyword evidence="4" id="KW-1185">Reference proteome</keyword>
<dbReference type="Pfam" id="PF07022">
    <property type="entry name" value="Phage_CI_repr"/>
    <property type="match status" value="1"/>
</dbReference>
<name>A0A5K7YYC0_9BACT</name>
<dbReference type="Proteomes" id="UP000427769">
    <property type="component" value="Chromosome"/>
</dbReference>
<dbReference type="AlphaFoldDB" id="A0A5K7YYC0"/>
<gene>
    <name evidence="3" type="ORF">DSCW_21090</name>
</gene>
<evidence type="ECO:0000313" key="4">
    <source>
        <dbReference type="Proteomes" id="UP000427769"/>
    </source>
</evidence>
<accession>A0A5K7YYC0</accession>
<proteinExistence type="predicted"/>
<evidence type="ECO:0000259" key="2">
    <source>
        <dbReference type="Pfam" id="PF07022"/>
    </source>
</evidence>
<feature type="region of interest" description="Disordered" evidence="1">
    <location>
        <begin position="126"/>
        <end position="159"/>
    </location>
</feature>
<dbReference type="GO" id="GO:0045892">
    <property type="term" value="P:negative regulation of DNA-templated transcription"/>
    <property type="evidence" value="ECO:0007669"/>
    <property type="project" value="InterPro"/>
</dbReference>
<protein>
    <recommendedName>
        <fullName evidence="2">Bacteriophage CI repressor N-terminal domain-containing protein</fullName>
    </recommendedName>
</protein>
<evidence type="ECO:0000313" key="3">
    <source>
        <dbReference type="EMBL" id="BBO74692.1"/>
    </source>
</evidence>
<evidence type="ECO:0000256" key="1">
    <source>
        <dbReference type="SAM" id="MobiDB-lite"/>
    </source>
</evidence>
<dbReference type="GO" id="GO:0003677">
    <property type="term" value="F:DNA binding"/>
    <property type="evidence" value="ECO:0007669"/>
    <property type="project" value="InterPro"/>
</dbReference>
<dbReference type="EMBL" id="AP021875">
    <property type="protein sequence ID" value="BBO74692.1"/>
    <property type="molecule type" value="Genomic_DNA"/>
</dbReference>
<dbReference type="InterPro" id="IPR010744">
    <property type="entry name" value="Phage_CI_N"/>
</dbReference>
<feature type="domain" description="Bacteriophage CI repressor N-terminal" evidence="2">
    <location>
        <begin position="2"/>
        <end position="60"/>
    </location>
</feature>